<dbReference type="AlphaFoldDB" id="A0A3N3E1A0"/>
<organism evidence="2 3">
    <name type="scientific">Vibrio ponticus</name>
    <dbReference type="NCBI Taxonomy" id="265668"/>
    <lineage>
        <taxon>Bacteria</taxon>
        <taxon>Pseudomonadati</taxon>
        <taxon>Pseudomonadota</taxon>
        <taxon>Gammaproteobacteria</taxon>
        <taxon>Vibrionales</taxon>
        <taxon>Vibrionaceae</taxon>
        <taxon>Vibrio</taxon>
    </lineage>
</organism>
<dbReference type="GO" id="GO:0019262">
    <property type="term" value="P:N-acetylneuraminate catabolic process"/>
    <property type="evidence" value="ECO:0007669"/>
    <property type="project" value="TreeGrafter"/>
</dbReference>
<dbReference type="Gene3D" id="3.30.420.40">
    <property type="match status" value="2"/>
</dbReference>
<dbReference type="NCBIfam" id="NF003461">
    <property type="entry name" value="PRK05082.1"/>
    <property type="match status" value="1"/>
</dbReference>
<name>A0A3N3E1A0_9VIBR</name>
<proteinExistence type="predicted"/>
<dbReference type="InterPro" id="IPR000600">
    <property type="entry name" value="ROK"/>
</dbReference>
<sequence>MTVWLSIDIGGTKISAAKIFNNQIIENKEIQTPKTNGLHQIIKDVLVNLISKYKGDVEYCSIATAGVVVAGRVRAMSANNLWGHKFFDLKTLVERILNVPTYIINDAQAAAYCEYIKSDRKGDMGFITVSTGVGGGLVINGQLLTGCNGVAGHIGHSQISYDGVAKRCKCGRDNCLEVIASGTAIAMAMEKETNHICTAKDVFERYRLGDEVAKRIIEMSASSVADAIADLKVVLDLEYIVIGGSVGLAEGYVELIQLRLSQLPEIYQISVTTAVCRHSSGLLGAYLWAKNIQMR</sequence>
<evidence type="ECO:0000313" key="3">
    <source>
        <dbReference type="Proteomes" id="UP000278792"/>
    </source>
</evidence>
<accession>A0A3N3E1A0</accession>
<evidence type="ECO:0000256" key="1">
    <source>
        <dbReference type="ARBA" id="ARBA00023277"/>
    </source>
</evidence>
<dbReference type="PROSITE" id="PS01125">
    <property type="entry name" value="ROK"/>
    <property type="match status" value="1"/>
</dbReference>
<dbReference type="InterPro" id="IPR043129">
    <property type="entry name" value="ATPase_NBD"/>
</dbReference>
<dbReference type="Pfam" id="PF00480">
    <property type="entry name" value="ROK"/>
    <property type="match status" value="1"/>
</dbReference>
<reference evidence="2 3" key="1">
    <citation type="submission" date="2018-11" db="EMBL/GenBank/DDBJ databases">
        <title>Vibrio ponticus strain CAIM 1751 pathogenic for the snapper Lutjanus guttatus.</title>
        <authorList>
            <person name="Soto-Rodriguez S."/>
            <person name="Lozano-Olvera R."/>
            <person name="Gomez-Gil B."/>
        </authorList>
    </citation>
    <scope>NUCLEOTIDE SEQUENCE [LARGE SCALE GENOMIC DNA]</scope>
    <source>
        <strain evidence="2 3">CAIM 1751</strain>
    </source>
</reference>
<dbReference type="GO" id="GO:0009384">
    <property type="term" value="F:N-acylmannosamine kinase activity"/>
    <property type="evidence" value="ECO:0007669"/>
    <property type="project" value="TreeGrafter"/>
</dbReference>
<dbReference type="RefSeq" id="WP_123781898.1">
    <property type="nucleotide sequence ID" value="NZ_RKIK01000022.1"/>
</dbReference>
<keyword evidence="1" id="KW-0119">Carbohydrate metabolism</keyword>
<evidence type="ECO:0000313" key="2">
    <source>
        <dbReference type="EMBL" id="ROV60380.1"/>
    </source>
</evidence>
<dbReference type="Proteomes" id="UP000278792">
    <property type="component" value="Unassembled WGS sequence"/>
</dbReference>
<dbReference type="PANTHER" id="PTHR18964:SF169">
    <property type="entry name" value="N-ACETYLMANNOSAMINE KINASE"/>
    <property type="match status" value="1"/>
</dbReference>
<dbReference type="CDD" id="cd24069">
    <property type="entry name" value="ASKHA_NBD_ROK_EcNanK-like"/>
    <property type="match status" value="1"/>
</dbReference>
<dbReference type="PANTHER" id="PTHR18964">
    <property type="entry name" value="ROK (REPRESSOR, ORF, KINASE) FAMILY"/>
    <property type="match status" value="1"/>
</dbReference>
<dbReference type="SUPFAM" id="SSF53067">
    <property type="entry name" value="Actin-like ATPase domain"/>
    <property type="match status" value="1"/>
</dbReference>
<protein>
    <submittedName>
        <fullName evidence="2">ROK family protein</fullName>
    </submittedName>
</protein>
<gene>
    <name evidence="2" type="ORF">EGH82_09520</name>
</gene>
<dbReference type="InterPro" id="IPR049874">
    <property type="entry name" value="ROK_cs"/>
</dbReference>
<dbReference type="EMBL" id="RKIK01000022">
    <property type="protein sequence ID" value="ROV60380.1"/>
    <property type="molecule type" value="Genomic_DNA"/>
</dbReference>
<comment type="caution">
    <text evidence="2">The sequence shown here is derived from an EMBL/GenBank/DDBJ whole genome shotgun (WGS) entry which is preliminary data.</text>
</comment>